<dbReference type="CDD" id="cd05236">
    <property type="entry name" value="FAR-N_SDR_e"/>
    <property type="match status" value="1"/>
</dbReference>
<evidence type="ECO:0000313" key="9">
    <source>
        <dbReference type="Proteomes" id="UP001202328"/>
    </source>
</evidence>
<dbReference type="GO" id="GO:0080019">
    <property type="term" value="F:alcohol-forming very long-chain fatty acyl-CoA reductase activity"/>
    <property type="evidence" value="ECO:0007669"/>
    <property type="project" value="InterPro"/>
</dbReference>
<dbReference type="InterPro" id="IPR033640">
    <property type="entry name" value="FAR_C"/>
</dbReference>
<keyword evidence="5" id="KW-0175">Coiled coil</keyword>
<keyword evidence="9" id="KW-1185">Reference proteome</keyword>
<dbReference type="Pfam" id="PF07993">
    <property type="entry name" value="NAD_binding_4"/>
    <property type="match status" value="1"/>
</dbReference>
<reference evidence="8" key="1">
    <citation type="submission" date="2022-04" db="EMBL/GenBank/DDBJ databases">
        <title>A functionally conserved STORR gene fusion in Papaver species that diverged 16.8 million years ago.</title>
        <authorList>
            <person name="Catania T."/>
        </authorList>
    </citation>
    <scope>NUCLEOTIDE SEQUENCE</scope>
    <source>
        <strain evidence="8">S-188037</strain>
    </source>
</reference>
<dbReference type="PANTHER" id="PTHR11011:SF99">
    <property type="entry name" value="FATTY ACYL-COA REDUCTASE 3"/>
    <property type="match status" value="1"/>
</dbReference>
<protein>
    <recommendedName>
        <fullName evidence="4">Fatty acyl-CoA reductase</fullName>
        <ecNumber evidence="4">1.2.1.84</ecNumber>
    </recommendedName>
</protein>
<comment type="catalytic activity">
    <reaction evidence="4">
        <text>a long-chain fatty acyl-CoA + 2 NADPH + 2 H(+) = a long-chain primary fatty alcohol + 2 NADP(+) + CoA</text>
        <dbReference type="Rhea" id="RHEA:52716"/>
        <dbReference type="ChEBI" id="CHEBI:15378"/>
        <dbReference type="ChEBI" id="CHEBI:57287"/>
        <dbReference type="ChEBI" id="CHEBI:57783"/>
        <dbReference type="ChEBI" id="CHEBI:58349"/>
        <dbReference type="ChEBI" id="CHEBI:77396"/>
        <dbReference type="ChEBI" id="CHEBI:83139"/>
        <dbReference type="EC" id="1.2.1.84"/>
    </reaction>
</comment>
<dbReference type="InterPro" id="IPR036291">
    <property type="entry name" value="NAD(P)-bd_dom_sf"/>
</dbReference>
<dbReference type="EMBL" id="JAJJMB010008256">
    <property type="protein sequence ID" value="KAI3924840.1"/>
    <property type="molecule type" value="Genomic_DNA"/>
</dbReference>
<feature type="coiled-coil region" evidence="5">
    <location>
        <begin position="191"/>
        <end position="218"/>
    </location>
</feature>
<comment type="caution">
    <text evidence="8">The sequence shown here is derived from an EMBL/GenBank/DDBJ whole genome shotgun (WGS) entry which is preliminary data.</text>
</comment>
<gene>
    <name evidence="8" type="ORF">MKW98_031091</name>
</gene>
<comment type="similarity">
    <text evidence="1 4">Belongs to the fatty acyl-CoA reductase family.</text>
</comment>
<evidence type="ECO:0000313" key="8">
    <source>
        <dbReference type="EMBL" id="KAI3924840.1"/>
    </source>
</evidence>
<keyword evidence="4" id="KW-0521">NADP</keyword>
<keyword evidence="4" id="KW-0560">Oxidoreductase</keyword>
<dbReference type="Proteomes" id="UP001202328">
    <property type="component" value="Unassembled WGS sequence"/>
</dbReference>
<dbReference type="SUPFAM" id="SSF51735">
    <property type="entry name" value="NAD(P)-binding Rossmann-fold domains"/>
    <property type="match status" value="1"/>
</dbReference>
<proteinExistence type="inferred from homology"/>
<name>A0AAD4SUU6_9MAGN</name>
<sequence>MELNKSIIASLENKCILVTGSTGFLAKLFVEKILRTQPNVKTLYLLIRATDAASATRRLHDEVTSKEIFKVIKETYGDKFNSFMSEKLIPVAGDTSLENLGIGDAKMREKIFRDVDVVVNFAATTKFNERYDFALGTNTLGPKNILDFSKKCVKLEMLLHVSTAYVCGEKAGLILEDPYKMGETLNRIKTVLDIEMEKKVIEQKLEELRAKQLSKKEETKAMKELGLESGARMFGWPNVYVFTKAMGEMPIGQWRENLPIVIIRPTIVTSTIKEPFPGWVESVKTVDSYFVGFVQGKIASFLGKSKTIMDVIPGDMVVNATIAAMLAHEDQPNSRFMIIYQVGSSNRKPMYCSMIKDYAYNHFVNNPLMSKNGEPIKVVKPYHFTSTNSLQRYTDLKYNLPLKGLRLAYAILRHDDGGFCNDMERQLKFVTKLAKLNEPYLVFREGTFDDSNTEKLRISVKSNVKEENIFYFDPESINWDNYFMNIHLPGLMTYVLNN</sequence>
<feature type="domain" description="Thioester reductase (TE)" evidence="7">
    <location>
        <begin position="18"/>
        <end position="321"/>
    </location>
</feature>
<evidence type="ECO:0000259" key="7">
    <source>
        <dbReference type="Pfam" id="PF07993"/>
    </source>
</evidence>
<dbReference type="AlphaFoldDB" id="A0AAD4SUU6"/>
<evidence type="ECO:0000256" key="4">
    <source>
        <dbReference type="RuleBase" id="RU363097"/>
    </source>
</evidence>
<evidence type="ECO:0000256" key="2">
    <source>
        <dbReference type="ARBA" id="ARBA00022516"/>
    </source>
</evidence>
<evidence type="ECO:0000259" key="6">
    <source>
        <dbReference type="Pfam" id="PF03015"/>
    </source>
</evidence>
<keyword evidence="2 4" id="KW-0444">Lipid biosynthesis</keyword>
<comment type="function">
    <text evidence="4">Catalyzes the reduction of fatty acyl-CoA to fatty alcohols.</text>
</comment>
<dbReference type="EC" id="1.2.1.84" evidence="4"/>
<dbReference type="Gene3D" id="3.40.50.720">
    <property type="entry name" value="NAD(P)-binding Rossmann-like Domain"/>
    <property type="match status" value="1"/>
</dbReference>
<dbReference type="InterPro" id="IPR026055">
    <property type="entry name" value="FAR"/>
</dbReference>
<dbReference type="GO" id="GO:0035336">
    <property type="term" value="P:long-chain fatty-acyl-CoA metabolic process"/>
    <property type="evidence" value="ECO:0007669"/>
    <property type="project" value="TreeGrafter"/>
</dbReference>
<organism evidence="8 9">
    <name type="scientific">Papaver atlanticum</name>
    <dbReference type="NCBI Taxonomy" id="357466"/>
    <lineage>
        <taxon>Eukaryota</taxon>
        <taxon>Viridiplantae</taxon>
        <taxon>Streptophyta</taxon>
        <taxon>Embryophyta</taxon>
        <taxon>Tracheophyta</taxon>
        <taxon>Spermatophyta</taxon>
        <taxon>Magnoliopsida</taxon>
        <taxon>Ranunculales</taxon>
        <taxon>Papaveraceae</taxon>
        <taxon>Papaveroideae</taxon>
        <taxon>Papaver</taxon>
    </lineage>
</organism>
<dbReference type="Pfam" id="PF03015">
    <property type="entry name" value="Sterile"/>
    <property type="match status" value="1"/>
</dbReference>
<dbReference type="GO" id="GO:0102965">
    <property type="term" value="F:alcohol-forming long-chain fatty acyl-CoA reductase activity"/>
    <property type="evidence" value="ECO:0007669"/>
    <property type="project" value="UniProtKB-EC"/>
</dbReference>
<evidence type="ECO:0000256" key="3">
    <source>
        <dbReference type="ARBA" id="ARBA00023098"/>
    </source>
</evidence>
<dbReference type="GO" id="GO:0010345">
    <property type="term" value="P:suberin biosynthetic process"/>
    <property type="evidence" value="ECO:0007669"/>
    <property type="project" value="TreeGrafter"/>
</dbReference>
<dbReference type="InterPro" id="IPR013120">
    <property type="entry name" value="FAR_NAD-bd"/>
</dbReference>
<accession>A0AAD4SUU6</accession>
<feature type="domain" description="Fatty acyl-CoA reductase C-terminal" evidence="6">
    <location>
        <begin position="400"/>
        <end position="497"/>
    </location>
</feature>
<keyword evidence="3 4" id="KW-0443">Lipid metabolism</keyword>
<evidence type="ECO:0000256" key="1">
    <source>
        <dbReference type="ARBA" id="ARBA00005928"/>
    </source>
</evidence>
<evidence type="ECO:0000256" key="5">
    <source>
        <dbReference type="SAM" id="Coils"/>
    </source>
</evidence>
<dbReference type="CDD" id="cd09071">
    <property type="entry name" value="FAR_C"/>
    <property type="match status" value="1"/>
</dbReference>
<dbReference type="PANTHER" id="PTHR11011">
    <property type="entry name" value="MALE STERILITY PROTEIN 2-RELATED"/>
    <property type="match status" value="1"/>
</dbReference>